<evidence type="ECO:0000256" key="2">
    <source>
        <dbReference type="ARBA" id="ARBA00023015"/>
    </source>
</evidence>
<proteinExistence type="inferred from homology"/>
<name>A0ABU0E3N9_9FIRM</name>
<dbReference type="InterPro" id="IPR014284">
    <property type="entry name" value="RNA_pol_sigma-70_dom"/>
</dbReference>
<evidence type="ECO:0000256" key="1">
    <source>
        <dbReference type="ARBA" id="ARBA00010641"/>
    </source>
</evidence>
<keyword evidence="4" id="KW-0804">Transcription</keyword>
<sequence>MDHSQFEEYIDKYSNLVFHVALANTSNFYDAQDITQEVYIKLYNSKSFESEDHLKNWLVRVTINQCNSLYRRFFKKKYVDVDISEFIISKESVQVHDELMMLSKTERTIVYLYYIEGYTYKEISDMTGRSISSVSRDIKNSLEHIKSQLEE</sequence>
<keyword evidence="3" id="KW-0731">Sigma factor</keyword>
<comment type="similarity">
    <text evidence="1">Belongs to the sigma-70 factor family. ECF subfamily.</text>
</comment>
<dbReference type="PANTHER" id="PTHR43133:SF60">
    <property type="entry name" value="RNA POLYMERASE SIGMA FACTOR SIGV"/>
    <property type="match status" value="1"/>
</dbReference>
<dbReference type="InterPro" id="IPR039425">
    <property type="entry name" value="RNA_pol_sigma-70-like"/>
</dbReference>
<dbReference type="Proteomes" id="UP001230220">
    <property type="component" value="Unassembled WGS sequence"/>
</dbReference>
<dbReference type="NCBIfam" id="TIGR02937">
    <property type="entry name" value="sigma70-ECF"/>
    <property type="match status" value="1"/>
</dbReference>
<evidence type="ECO:0000313" key="7">
    <source>
        <dbReference type="EMBL" id="MDQ0361512.1"/>
    </source>
</evidence>
<dbReference type="InterPro" id="IPR013325">
    <property type="entry name" value="RNA_pol_sigma_r2"/>
</dbReference>
<organism evidence="7 8">
    <name type="scientific">Breznakia pachnodae</name>
    <dbReference type="NCBI Taxonomy" id="265178"/>
    <lineage>
        <taxon>Bacteria</taxon>
        <taxon>Bacillati</taxon>
        <taxon>Bacillota</taxon>
        <taxon>Erysipelotrichia</taxon>
        <taxon>Erysipelotrichales</taxon>
        <taxon>Erysipelotrichaceae</taxon>
        <taxon>Breznakia</taxon>
    </lineage>
</organism>
<dbReference type="InterPro" id="IPR036388">
    <property type="entry name" value="WH-like_DNA-bd_sf"/>
</dbReference>
<dbReference type="Gene3D" id="1.10.1740.10">
    <property type="match status" value="1"/>
</dbReference>
<evidence type="ECO:0000256" key="3">
    <source>
        <dbReference type="ARBA" id="ARBA00023082"/>
    </source>
</evidence>
<dbReference type="SUPFAM" id="SSF88946">
    <property type="entry name" value="Sigma2 domain of RNA polymerase sigma factors"/>
    <property type="match status" value="1"/>
</dbReference>
<dbReference type="EMBL" id="JAUSUR010000004">
    <property type="protein sequence ID" value="MDQ0361512.1"/>
    <property type="molecule type" value="Genomic_DNA"/>
</dbReference>
<reference evidence="7 8" key="1">
    <citation type="submission" date="2023-07" db="EMBL/GenBank/DDBJ databases">
        <title>Genomic Encyclopedia of Type Strains, Phase IV (KMG-IV): sequencing the most valuable type-strain genomes for metagenomic binning, comparative biology and taxonomic classification.</title>
        <authorList>
            <person name="Goeker M."/>
        </authorList>
    </citation>
    <scope>NUCLEOTIDE SEQUENCE [LARGE SCALE GENOMIC DNA]</scope>
    <source>
        <strain evidence="7 8">DSM 16784</strain>
    </source>
</reference>
<evidence type="ECO:0000259" key="5">
    <source>
        <dbReference type="Pfam" id="PF04542"/>
    </source>
</evidence>
<gene>
    <name evidence="7" type="ORF">J2S15_002262</name>
</gene>
<dbReference type="RefSeq" id="WP_307408307.1">
    <property type="nucleotide sequence ID" value="NZ_JAUSUR010000004.1"/>
</dbReference>
<dbReference type="Gene3D" id="1.10.10.10">
    <property type="entry name" value="Winged helix-like DNA-binding domain superfamily/Winged helix DNA-binding domain"/>
    <property type="match status" value="1"/>
</dbReference>
<dbReference type="Pfam" id="PF04542">
    <property type="entry name" value="Sigma70_r2"/>
    <property type="match status" value="1"/>
</dbReference>
<evidence type="ECO:0000256" key="4">
    <source>
        <dbReference type="ARBA" id="ARBA00023163"/>
    </source>
</evidence>
<evidence type="ECO:0000313" key="8">
    <source>
        <dbReference type="Proteomes" id="UP001230220"/>
    </source>
</evidence>
<feature type="domain" description="RNA polymerase sigma factor 70 region 4 type 2" evidence="6">
    <location>
        <begin position="94"/>
        <end position="144"/>
    </location>
</feature>
<feature type="domain" description="RNA polymerase sigma-70 region 2" evidence="5">
    <location>
        <begin position="10"/>
        <end position="72"/>
    </location>
</feature>
<dbReference type="InterPro" id="IPR013249">
    <property type="entry name" value="RNA_pol_sigma70_r4_t2"/>
</dbReference>
<comment type="caution">
    <text evidence="7">The sequence shown here is derived from an EMBL/GenBank/DDBJ whole genome shotgun (WGS) entry which is preliminary data.</text>
</comment>
<evidence type="ECO:0000259" key="6">
    <source>
        <dbReference type="Pfam" id="PF08281"/>
    </source>
</evidence>
<dbReference type="InterPro" id="IPR007627">
    <property type="entry name" value="RNA_pol_sigma70_r2"/>
</dbReference>
<dbReference type="PANTHER" id="PTHR43133">
    <property type="entry name" value="RNA POLYMERASE ECF-TYPE SIGMA FACTO"/>
    <property type="match status" value="1"/>
</dbReference>
<keyword evidence="8" id="KW-1185">Reference proteome</keyword>
<dbReference type="InterPro" id="IPR013324">
    <property type="entry name" value="RNA_pol_sigma_r3/r4-like"/>
</dbReference>
<dbReference type="SUPFAM" id="SSF88659">
    <property type="entry name" value="Sigma3 and sigma4 domains of RNA polymerase sigma factors"/>
    <property type="match status" value="1"/>
</dbReference>
<keyword evidence="2" id="KW-0805">Transcription regulation</keyword>
<protein>
    <submittedName>
        <fullName evidence="7">RNA polymerase sigma-70 factor (ECF subfamily)</fullName>
    </submittedName>
</protein>
<dbReference type="Pfam" id="PF08281">
    <property type="entry name" value="Sigma70_r4_2"/>
    <property type="match status" value="1"/>
</dbReference>
<accession>A0ABU0E3N9</accession>
<dbReference type="CDD" id="cd06171">
    <property type="entry name" value="Sigma70_r4"/>
    <property type="match status" value="1"/>
</dbReference>